<name>A0A8X8IFK4_9BACT</name>
<dbReference type="GO" id="GO:0016787">
    <property type="term" value="F:hydrolase activity"/>
    <property type="evidence" value="ECO:0007669"/>
    <property type="project" value="UniProtKB-KW"/>
</dbReference>
<keyword evidence="4" id="KW-1185">Reference proteome</keyword>
<gene>
    <name evidence="3" type="ORF">SAMN05444410_12015</name>
</gene>
<dbReference type="Pfam" id="PF03372">
    <property type="entry name" value="Exo_endo_phos"/>
    <property type="match status" value="1"/>
</dbReference>
<sequence>MAKTLFRRAVKTTLIGINLLLVALFLLACLSPYLNPTHWWLIGFTGLIVPYLVLLLIFFLIGWLIAKPVLALLPLVALCVGYRQLNVLFAWHPGSGINKPKKSNDLRVVDWNVQSFNGLSKNKETKKHIREEVAQTVLKLEPDVICMQEFNHASRSGNDADNLSLFTGRFPYYFFSKDYQRNNGEYQSGCIIFSKYPIVDTGRVRYPVAESLIYADIVKGADTIRLFTTHLQSFKFKKGDYNDLEKIRTQDEEALMASKNIFVKMRLAFRRRGVQASLVREALDASPYPTILCGDFNDVPNSFTYFHIKDSWQDAFLKKGFGIGRSFISLAPTLRIDYILADKHFEVRQFDMVDEDLSDHIMLISDLRLRK</sequence>
<dbReference type="Gene3D" id="3.60.10.10">
    <property type="entry name" value="Endonuclease/exonuclease/phosphatase"/>
    <property type="match status" value="1"/>
</dbReference>
<dbReference type="AlphaFoldDB" id="A0A8X8IFK4"/>
<keyword evidence="3" id="KW-0540">Nuclease</keyword>
<feature type="domain" description="Endonuclease/exonuclease/phosphatase" evidence="2">
    <location>
        <begin position="111"/>
        <end position="360"/>
    </location>
</feature>
<accession>A0A8X8IFK4</accession>
<keyword evidence="1" id="KW-0472">Membrane</keyword>
<keyword evidence="1" id="KW-1133">Transmembrane helix</keyword>
<dbReference type="RefSeq" id="WP_092726717.1">
    <property type="nucleotide sequence ID" value="NZ_FNNO01000020.1"/>
</dbReference>
<dbReference type="SUPFAM" id="SSF56219">
    <property type="entry name" value="DNase I-like"/>
    <property type="match status" value="1"/>
</dbReference>
<dbReference type="PANTHER" id="PTHR14859:SF15">
    <property type="entry name" value="ENDONUCLEASE_EXONUCLEASE_PHOSPHATASE DOMAIN-CONTAINING PROTEIN"/>
    <property type="match status" value="1"/>
</dbReference>
<dbReference type="GO" id="GO:0004519">
    <property type="term" value="F:endonuclease activity"/>
    <property type="evidence" value="ECO:0007669"/>
    <property type="project" value="UniProtKB-KW"/>
</dbReference>
<feature type="transmembrane region" description="Helical" evidence="1">
    <location>
        <begin position="72"/>
        <end position="91"/>
    </location>
</feature>
<dbReference type="CDD" id="cd09084">
    <property type="entry name" value="EEP-2"/>
    <property type="match status" value="1"/>
</dbReference>
<dbReference type="EMBL" id="FNNO01000020">
    <property type="protein sequence ID" value="SDX56664.1"/>
    <property type="molecule type" value="Genomic_DNA"/>
</dbReference>
<proteinExistence type="predicted"/>
<feature type="transmembrane region" description="Helical" evidence="1">
    <location>
        <begin position="12"/>
        <end position="33"/>
    </location>
</feature>
<keyword evidence="1" id="KW-0812">Transmembrane</keyword>
<dbReference type="InterPro" id="IPR005135">
    <property type="entry name" value="Endo/exonuclease/phosphatase"/>
</dbReference>
<dbReference type="InterPro" id="IPR036691">
    <property type="entry name" value="Endo/exonu/phosph_ase_sf"/>
</dbReference>
<protein>
    <submittedName>
        <fullName evidence="3">Metal-dependent hydrolase, endonuclease/exonuclease/phosphatase family</fullName>
    </submittedName>
</protein>
<dbReference type="PANTHER" id="PTHR14859">
    <property type="entry name" value="CALCOFLUOR WHITE HYPERSENSITIVE PROTEIN PRECURSOR"/>
    <property type="match status" value="1"/>
</dbReference>
<evidence type="ECO:0000313" key="4">
    <source>
        <dbReference type="Proteomes" id="UP000198711"/>
    </source>
</evidence>
<dbReference type="Proteomes" id="UP000198711">
    <property type="component" value="Unassembled WGS sequence"/>
</dbReference>
<evidence type="ECO:0000256" key="1">
    <source>
        <dbReference type="SAM" id="Phobius"/>
    </source>
</evidence>
<reference evidence="3 4" key="1">
    <citation type="submission" date="2016-10" db="EMBL/GenBank/DDBJ databases">
        <authorList>
            <person name="Varghese N."/>
            <person name="Submissions S."/>
        </authorList>
    </citation>
    <scope>NUCLEOTIDE SEQUENCE [LARGE SCALE GENOMIC DNA]</scope>
    <source>
        <strain evidence="3 4">DSM 25353</strain>
    </source>
</reference>
<dbReference type="PROSITE" id="PS51257">
    <property type="entry name" value="PROKAR_LIPOPROTEIN"/>
    <property type="match status" value="1"/>
</dbReference>
<feature type="transmembrane region" description="Helical" evidence="1">
    <location>
        <begin position="39"/>
        <end position="65"/>
    </location>
</feature>
<organism evidence="3 4">
    <name type="scientific">Hydrobacter penzbergensis</name>
    <dbReference type="NCBI Taxonomy" id="1235997"/>
    <lineage>
        <taxon>Bacteria</taxon>
        <taxon>Pseudomonadati</taxon>
        <taxon>Bacteroidota</taxon>
        <taxon>Chitinophagia</taxon>
        <taxon>Chitinophagales</taxon>
        <taxon>Chitinophagaceae</taxon>
        <taxon>Hydrobacter</taxon>
    </lineage>
</organism>
<evidence type="ECO:0000313" key="3">
    <source>
        <dbReference type="EMBL" id="SDX56664.1"/>
    </source>
</evidence>
<comment type="caution">
    <text evidence="3">The sequence shown here is derived from an EMBL/GenBank/DDBJ whole genome shotgun (WGS) entry which is preliminary data.</text>
</comment>
<dbReference type="GO" id="GO:0006506">
    <property type="term" value="P:GPI anchor biosynthetic process"/>
    <property type="evidence" value="ECO:0007669"/>
    <property type="project" value="TreeGrafter"/>
</dbReference>
<dbReference type="GO" id="GO:0016020">
    <property type="term" value="C:membrane"/>
    <property type="evidence" value="ECO:0007669"/>
    <property type="project" value="GOC"/>
</dbReference>
<evidence type="ECO:0000259" key="2">
    <source>
        <dbReference type="Pfam" id="PF03372"/>
    </source>
</evidence>
<keyword evidence="3" id="KW-0255">Endonuclease</keyword>
<keyword evidence="3" id="KW-0378">Hydrolase</keyword>
<dbReference type="InterPro" id="IPR051916">
    <property type="entry name" value="GPI-anchor_lipid_remodeler"/>
</dbReference>